<organism evidence="1">
    <name type="scientific">Hexamita inflata</name>
    <dbReference type="NCBI Taxonomy" id="28002"/>
    <lineage>
        <taxon>Eukaryota</taxon>
        <taxon>Metamonada</taxon>
        <taxon>Diplomonadida</taxon>
        <taxon>Hexamitidae</taxon>
        <taxon>Hexamitinae</taxon>
        <taxon>Hexamita</taxon>
    </lineage>
</organism>
<dbReference type="InterPro" id="IPR032675">
    <property type="entry name" value="LRR_dom_sf"/>
</dbReference>
<accession>A0AA86NW94</accession>
<dbReference type="InterPro" id="IPR001611">
    <property type="entry name" value="Leu-rich_rpt"/>
</dbReference>
<reference evidence="2 3" key="2">
    <citation type="submission" date="2024-07" db="EMBL/GenBank/DDBJ databases">
        <authorList>
            <person name="Akdeniz Z."/>
        </authorList>
    </citation>
    <scope>NUCLEOTIDE SEQUENCE [LARGE SCALE GENOMIC DNA]</scope>
</reference>
<evidence type="ECO:0000313" key="1">
    <source>
        <dbReference type="EMBL" id="CAI9927014.1"/>
    </source>
</evidence>
<evidence type="ECO:0000313" key="2">
    <source>
        <dbReference type="EMBL" id="CAL5971766.1"/>
    </source>
</evidence>
<keyword evidence="3" id="KW-1185">Reference proteome</keyword>
<dbReference type="Proteomes" id="UP001642409">
    <property type="component" value="Unassembled WGS sequence"/>
</dbReference>
<proteinExistence type="predicted"/>
<dbReference type="Gene3D" id="3.80.10.10">
    <property type="entry name" value="Ribonuclease Inhibitor"/>
    <property type="match status" value="1"/>
</dbReference>
<dbReference type="SUPFAM" id="SSF52058">
    <property type="entry name" value="L domain-like"/>
    <property type="match status" value="1"/>
</dbReference>
<dbReference type="PROSITE" id="PS51450">
    <property type="entry name" value="LRR"/>
    <property type="match status" value="1"/>
</dbReference>
<name>A0AA86NW94_9EUKA</name>
<reference evidence="1" key="1">
    <citation type="submission" date="2023-06" db="EMBL/GenBank/DDBJ databases">
        <authorList>
            <person name="Kurt Z."/>
        </authorList>
    </citation>
    <scope>NUCLEOTIDE SEQUENCE</scope>
</reference>
<dbReference type="AlphaFoldDB" id="A0AA86NW94"/>
<comment type="caution">
    <text evidence="1">The sequence shown here is derived from an EMBL/GenBank/DDBJ whole genome shotgun (WGS) entry which is preliminary data.</text>
</comment>
<evidence type="ECO:0000313" key="3">
    <source>
        <dbReference type="Proteomes" id="UP001642409"/>
    </source>
</evidence>
<protein>
    <submittedName>
        <fullName evidence="1">Leucine-rich repeat domain-containing protein</fullName>
    </submittedName>
    <submittedName>
        <fullName evidence="2">Leucine-rich_repeat domain-containing protein</fullName>
    </submittedName>
</protein>
<dbReference type="EMBL" id="CAXDID020000003">
    <property type="protein sequence ID" value="CAL5971766.1"/>
    <property type="molecule type" value="Genomic_DNA"/>
</dbReference>
<sequence>MHCEIQSLKDFWLENLEVLQVYNQTKLESKTIAQEILRFKKMKELTLHKFTTDFSPLSKLIGLTKLSLWSCDLRNIEALRPLINLEELCLNCNDIDITTVQYLTNLTILLLACCNLVNIDVLRPLKKLEQLSIYNNKIVYLQPLMELKQLSTLIADRNKIIDIDSTQLHPNFNHFDLGVQEQPTQKEHQVANIIKDINKQISSLKQICKESRRNKYQNIYFRQKITQQLLQSNNNHEEFVARVAILFQKINELDCQ</sequence>
<dbReference type="EMBL" id="CATOUU010000380">
    <property type="protein sequence ID" value="CAI9927014.1"/>
    <property type="molecule type" value="Genomic_DNA"/>
</dbReference>
<gene>
    <name evidence="1" type="ORF">HINF_LOCUS14659</name>
    <name evidence="2" type="ORF">HINF_LOCUS1569</name>
</gene>